<evidence type="ECO:0008006" key="4">
    <source>
        <dbReference type="Google" id="ProtNLM"/>
    </source>
</evidence>
<protein>
    <recommendedName>
        <fullName evidence="4">Carboxypeptidase regulatory-like domain-containing protein</fullName>
    </recommendedName>
</protein>
<keyword evidence="3" id="KW-1185">Reference proteome</keyword>
<evidence type="ECO:0000313" key="2">
    <source>
        <dbReference type="EMBL" id="SHI35497.1"/>
    </source>
</evidence>
<feature type="chain" id="PRO_5012590244" description="Carboxypeptidase regulatory-like domain-containing protein" evidence="1">
    <location>
        <begin position="36"/>
        <end position="156"/>
    </location>
</feature>
<dbReference type="Proteomes" id="UP000184226">
    <property type="component" value="Unassembled WGS sequence"/>
</dbReference>
<reference evidence="2 3" key="1">
    <citation type="submission" date="2016-11" db="EMBL/GenBank/DDBJ databases">
        <authorList>
            <person name="Jaros S."/>
            <person name="Januszkiewicz K."/>
            <person name="Wedrychowicz H."/>
        </authorList>
    </citation>
    <scope>NUCLEOTIDE SEQUENCE [LARGE SCALE GENOMIC DNA]</scope>
    <source>
        <strain evidence="2 3">CGMCC 1.10190</strain>
    </source>
</reference>
<dbReference type="EMBL" id="FQXE01000022">
    <property type="protein sequence ID" value="SHI35497.1"/>
    <property type="molecule type" value="Genomic_DNA"/>
</dbReference>
<organism evidence="2 3">
    <name type="scientific">Pollutimonas bauzanensis</name>
    <dbReference type="NCBI Taxonomy" id="658167"/>
    <lineage>
        <taxon>Bacteria</taxon>
        <taxon>Pseudomonadati</taxon>
        <taxon>Pseudomonadota</taxon>
        <taxon>Betaproteobacteria</taxon>
        <taxon>Burkholderiales</taxon>
        <taxon>Alcaligenaceae</taxon>
        <taxon>Pollutimonas</taxon>
    </lineage>
</organism>
<feature type="signal peptide" evidence="1">
    <location>
        <begin position="1"/>
        <end position="35"/>
    </location>
</feature>
<dbReference type="AlphaFoldDB" id="A0A1M6AGE4"/>
<evidence type="ECO:0000313" key="3">
    <source>
        <dbReference type="Proteomes" id="UP000184226"/>
    </source>
</evidence>
<name>A0A1M6AGE4_9BURK</name>
<evidence type="ECO:0000256" key="1">
    <source>
        <dbReference type="SAM" id="SignalP"/>
    </source>
</evidence>
<proteinExistence type="predicted"/>
<sequence>MHTTPAHAPFSGICLKIAAAAILLAAAGPGAPAYAQLPPMQTQGGTEYVSGGFGLDESTAFKQAMAQFPLALTFASQVDGKAAYAADVQVVIRDDNDANVLNVASDGPFLLVKLAPGNYRVFATYENQTQSRKVSIGPRGGARLTFQWNRPASGPD</sequence>
<gene>
    <name evidence="2" type="ORF">SAMN04488135_12216</name>
</gene>
<dbReference type="STRING" id="658167.SAMN04488135_12216"/>
<keyword evidence="1" id="KW-0732">Signal</keyword>
<accession>A0A1M6AGE4</accession>
<dbReference type="RefSeq" id="WP_245801379.1">
    <property type="nucleotide sequence ID" value="NZ_FQXE01000022.1"/>
</dbReference>